<evidence type="ECO:0000313" key="3">
    <source>
        <dbReference type="Proteomes" id="UP001249851"/>
    </source>
</evidence>
<protein>
    <submittedName>
        <fullName evidence="2">Uncharacterized protein</fullName>
    </submittedName>
</protein>
<dbReference type="PANTHER" id="PTHR34239">
    <property type="entry name" value="APPLE DOMAIN-CONTAINING PROTEIN"/>
    <property type="match status" value="1"/>
</dbReference>
<dbReference type="AlphaFoldDB" id="A0AAD9UZR1"/>
<proteinExistence type="predicted"/>
<keyword evidence="3" id="KW-1185">Reference proteome</keyword>
<reference evidence="2" key="2">
    <citation type="journal article" date="2023" name="Science">
        <title>Genomic signatures of disease resistance in endangered staghorn corals.</title>
        <authorList>
            <person name="Vollmer S.V."/>
            <person name="Selwyn J.D."/>
            <person name="Despard B.A."/>
            <person name="Roesel C.L."/>
        </authorList>
    </citation>
    <scope>NUCLEOTIDE SEQUENCE</scope>
    <source>
        <strain evidence="2">K2</strain>
    </source>
</reference>
<feature type="region of interest" description="Disordered" evidence="1">
    <location>
        <begin position="225"/>
        <end position="288"/>
    </location>
</feature>
<feature type="region of interest" description="Disordered" evidence="1">
    <location>
        <begin position="142"/>
        <end position="183"/>
    </location>
</feature>
<name>A0AAD9UZR1_ACRCE</name>
<feature type="compositionally biased region" description="Acidic residues" evidence="1">
    <location>
        <begin position="156"/>
        <end position="167"/>
    </location>
</feature>
<organism evidence="2 3">
    <name type="scientific">Acropora cervicornis</name>
    <name type="common">Staghorn coral</name>
    <dbReference type="NCBI Taxonomy" id="6130"/>
    <lineage>
        <taxon>Eukaryota</taxon>
        <taxon>Metazoa</taxon>
        <taxon>Cnidaria</taxon>
        <taxon>Anthozoa</taxon>
        <taxon>Hexacorallia</taxon>
        <taxon>Scleractinia</taxon>
        <taxon>Astrocoeniina</taxon>
        <taxon>Acroporidae</taxon>
        <taxon>Acropora</taxon>
    </lineage>
</organism>
<gene>
    <name evidence="2" type="ORF">P5673_022165</name>
</gene>
<reference evidence="2" key="1">
    <citation type="journal article" date="2023" name="G3 (Bethesda)">
        <title>Whole genome assembly and annotation of the endangered Caribbean coral Acropora cervicornis.</title>
        <authorList>
            <person name="Selwyn J.D."/>
            <person name="Vollmer S.V."/>
        </authorList>
    </citation>
    <scope>NUCLEOTIDE SEQUENCE</scope>
    <source>
        <strain evidence="2">K2</strain>
    </source>
</reference>
<comment type="caution">
    <text evidence="2">The sequence shown here is derived from an EMBL/GenBank/DDBJ whole genome shotgun (WGS) entry which is preliminary data.</text>
</comment>
<dbReference type="EMBL" id="JARQWQ010000059">
    <property type="protein sequence ID" value="KAK2555903.1"/>
    <property type="molecule type" value="Genomic_DNA"/>
</dbReference>
<dbReference type="Proteomes" id="UP001249851">
    <property type="component" value="Unassembled WGS sequence"/>
</dbReference>
<feature type="region of interest" description="Disordered" evidence="1">
    <location>
        <begin position="75"/>
        <end position="106"/>
    </location>
</feature>
<feature type="non-terminal residue" evidence="2">
    <location>
        <position position="1"/>
    </location>
</feature>
<dbReference type="PANTHER" id="PTHR34239:SF2">
    <property type="entry name" value="TRANSPOSABLE ELEMENT P TRANSPOSASE_THAP9 CONSERVED DOMAIN-CONTAINING PROTEIN"/>
    <property type="match status" value="1"/>
</dbReference>
<evidence type="ECO:0000256" key="1">
    <source>
        <dbReference type="SAM" id="MobiDB-lite"/>
    </source>
</evidence>
<accession>A0AAD9UZR1</accession>
<feature type="compositionally biased region" description="Polar residues" evidence="1">
    <location>
        <begin position="95"/>
        <end position="106"/>
    </location>
</feature>
<evidence type="ECO:0000313" key="2">
    <source>
        <dbReference type="EMBL" id="KAK2555903.1"/>
    </source>
</evidence>
<sequence length="288" mass="31803">KEAKVTSLPLRQKSTGLVSSRLHGHNRLQSVMTETHAGNGGTKVVDQLLIDISTGDSSVLGSQAAARDNIQTLDSGKSVSRKKLTSETTMKTTTNRSANSTAKGQSTDVLKSLNELKDLQRQSLSSMNQMILTLTSAVKTFTQARTSRKRKRDEMSESESSDQEDLNDPGMAGNPPGDISSQVNIKRRELIKPDLNDQFKQLCGSHTPVTKLSFGDDLPKSVKEISETNKVGVKVSSKPPTHYNKQQKRSNYHHDTHHQSQKPFLWKCQGPGKRSHLDPKKKGKPNQH</sequence>